<dbReference type="PROSITE" id="PS00175">
    <property type="entry name" value="PG_MUTASE"/>
    <property type="match status" value="1"/>
</dbReference>
<organism evidence="5 6">
    <name type="scientific">Curtobacterium flaccumfaciens</name>
    <dbReference type="NCBI Taxonomy" id="2035"/>
    <lineage>
        <taxon>Bacteria</taxon>
        <taxon>Bacillati</taxon>
        <taxon>Actinomycetota</taxon>
        <taxon>Actinomycetes</taxon>
        <taxon>Micrococcales</taxon>
        <taxon>Microbacteriaceae</taxon>
        <taxon>Curtobacterium</taxon>
    </lineage>
</organism>
<dbReference type="GO" id="GO:0006003">
    <property type="term" value="P:fructose 2,6-bisphosphate metabolic process"/>
    <property type="evidence" value="ECO:0007669"/>
    <property type="project" value="InterPro"/>
</dbReference>
<feature type="active site" description="Tele-phosphohistidine intermediate" evidence="3">
    <location>
        <position position="10"/>
    </location>
</feature>
<keyword evidence="2" id="KW-0413">Isomerase</keyword>
<dbReference type="STRING" id="2035.RU06_15770"/>
<gene>
    <name evidence="5" type="ORF">EDF64_10477</name>
</gene>
<evidence type="ECO:0000313" key="6">
    <source>
        <dbReference type="Proteomes" id="UP000295764"/>
    </source>
</evidence>
<dbReference type="PRINTS" id="PR00991">
    <property type="entry name" value="6PFRUCTKNASE"/>
</dbReference>
<dbReference type="PANTHER" id="PTHR48100:SF1">
    <property type="entry name" value="HISTIDINE PHOSPHATASE FAMILY PROTEIN-RELATED"/>
    <property type="match status" value="1"/>
</dbReference>
<feature type="active site" description="Proton donor/acceptor" evidence="3">
    <location>
        <position position="84"/>
    </location>
</feature>
<evidence type="ECO:0000256" key="1">
    <source>
        <dbReference type="ARBA" id="ARBA00023152"/>
    </source>
</evidence>
<dbReference type="RefSeq" id="WP_133519375.1">
    <property type="nucleotide sequence ID" value="NZ_SNVW01000004.1"/>
</dbReference>
<dbReference type="InterPro" id="IPR029033">
    <property type="entry name" value="His_PPase_superfam"/>
</dbReference>
<dbReference type="InterPro" id="IPR003094">
    <property type="entry name" value="6Pfruct_kin"/>
</dbReference>
<dbReference type="InterPro" id="IPR013078">
    <property type="entry name" value="His_Pase_superF_clade-1"/>
</dbReference>
<feature type="binding site" evidence="4">
    <location>
        <begin position="84"/>
        <end position="87"/>
    </location>
    <ligand>
        <name>substrate</name>
    </ligand>
</feature>
<proteinExistence type="predicted"/>
<dbReference type="EMBL" id="SNVW01000004">
    <property type="protein sequence ID" value="TDN44675.1"/>
    <property type="molecule type" value="Genomic_DNA"/>
</dbReference>
<dbReference type="Gene3D" id="3.40.50.1240">
    <property type="entry name" value="Phosphoglycerate mutase-like"/>
    <property type="match status" value="1"/>
</dbReference>
<protein>
    <submittedName>
        <fullName evidence="5">Broad-specificity phosphatase PhoE</fullName>
    </submittedName>
</protein>
<evidence type="ECO:0000256" key="3">
    <source>
        <dbReference type="PIRSR" id="PIRSR613078-1"/>
    </source>
</evidence>
<dbReference type="SUPFAM" id="SSF53254">
    <property type="entry name" value="Phosphoglycerate mutase-like"/>
    <property type="match status" value="1"/>
</dbReference>
<dbReference type="OrthoDB" id="4697614at2"/>
<dbReference type="Proteomes" id="UP000295764">
    <property type="component" value="Unassembled WGS sequence"/>
</dbReference>
<evidence type="ECO:0000256" key="2">
    <source>
        <dbReference type="ARBA" id="ARBA00023235"/>
    </source>
</evidence>
<accession>A0A4R6DIS2</accession>
<dbReference type="CDD" id="cd07067">
    <property type="entry name" value="HP_PGM_like"/>
    <property type="match status" value="1"/>
</dbReference>
<feature type="binding site" evidence="4">
    <location>
        <position position="59"/>
    </location>
    <ligand>
        <name>substrate</name>
    </ligand>
</feature>
<evidence type="ECO:0000313" key="5">
    <source>
        <dbReference type="EMBL" id="TDN44675.1"/>
    </source>
</evidence>
<dbReference type="GO" id="GO:0005737">
    <property type="term" value="C:cytoplasm"/>
    <property type="evidence" value="ECO:0007669"/>
    <property type="project" value="TreeGrafter"/>
</dbReference>
<evidence type="ECO:0000256" key="4">
    <source>
        <dbReference type="PIRSR" id="PIRSR613078-2"/>
    </source>
</evidence>
<dbReference type="SMART" id="SM00855">
    <property type="entry name" value="PGAM"/>
    <property type="match status" value="1"/>
</dbReference>
<keyword evidence="1" id="KW-0324">Glycolysis</keyword>
<dbReference type="GO" id="GO:0016791">
    <property type="term" value="F:phosphatase activity"/>
    <property type="evidence" value="ECO:0007669"/>
    <property type="project" value="TreeGrafter"/>
</dbReference>
<dbReference type="Pfam" id="PF00300">
    <property type="entry name" value="His_Phos_1"/>
    <property type="match status" value="1"/>
</dbReference>
<sequence length="212" mass="23239">MTTLLYLVRHGETDWNAQRRIQGSTDIPLNATGRSQAAATATLLERRRFDAVVASPLSRAFETGSIIAEHLGLAAPSTYAGLAERSYGEAEGLTNDEVLERYPHDDIPGRESRSALLARVTETLAEIAVRYDAGSVVVATHGAVIRSIVNAAVPGTADRHSTPIRNGSVHSFRWDPERFHAELVRFDDPIDDVSDGPGRYAFEYQNPLERRG</sequence>
<comment type="caution">
    <text evidence="5">The sequence shown here is derived from an EMBL/GenBank/DDBJ whole genome shotgun (WGS) entry which is preliminary data.</text>
</comment>
<dbReference type="AlphaFoldDB" id="A0A4R6DIS2"/>
<feature type="binding site" evidence="4">
    <location>
        <begin position="9"/>
        <end position="16"/>
    </location>
    <ligand>
        <name>substrate</name>
    </ligand>
</feature>
<dbReference type="PANTHER" id="PTHR48100">
    <property type="entry name" value="BROAD-SPECIFICITY PHOSPHATASE YOR283W-RELATED"/>
    <property type="match status" value="1"/>
</dbReference>
<dbReference type="InterPro" id="IPR001345">
    <property type="entry name" value="PG/BPGM_mutase_AS"/>
</dbReference>
<dbReference type="GO" id="GO:0005524">
    <property type="term" value="F:ATP binding"/>
    <property type="evidence" value="ECO:0007669"/>
    <property type="project" value="InterPro"/>
</dbReference>
<dbReference type="InterPro" id="IPR050275">
    <property type="entry name" value="PGM_Phosphatase"/>
</dbReference>
<reference evidence="5 6" key="1">
    <citation type="submission" date="2019-03" db="EMBL/GenBank/DDBJ databases">
        <title>Genomic analyses of the natural microbiome of Caenorhabditis elegans.</title>
        <authorList>
            <person name="Samuel B."/>
        </authorList>
    </citation>
    <scope>NUCLEOTIDE SEQUENCE [LARGE SCALE GENOMIC DNA]</scope>
    <source>
        <strain evidence="5 6">JUb65</strain>
    </source>
</reference>
<name>A0A4R6DIS2_9MICO</name>